<reference evidence="2" key="2">
    <citation type="submission" date="2023-04" db="EMBL/GenBank/DDBJ databases">
        <authorList>
            <person name="Bruccoleri R.E."/>
            <person name="Oakeley E.J."/>
            <person name="Faust A.-M."/>
            <person name="Dessus-Babus S."/>
            <person name="Altorfer M."/>
            <person name="Burckhardt D."/>
            <person name="Oertli M."/>
            <person name="Naumann U."/>
            <person name="Petersen F."/>
            <person name="Wong J."/>
        </authorList>
    </citation>
    <scope>NUCLEOTIDE SEQUENCE</scope>
    <source>
        <strain evidence="2">GSM-AAB239-AS_SAM_17_03QT</strain>
        <tissue evidence="2">Leaf</tissue>
    </source>
</reference>
<organism evidence="2 3">
    <name type="scientific">Iris pallida</name>
    <name type="common">Sweet iris</name>
    <dbReference type="NCBI Taxonomy" id="29817"/>
    <lineage>
        <taxon>Eukaryota</taxon>
        <taxon>Viridiplantae</taxon>
        <taxon>Streptophyta</taxon>
        <taxon>Embryophyta</taxon>
        <taxon>Tracheophyta</taxon>
        <taxon>Spermatophyta</taxon>
        <taxon>Magnoliopsida</taxon>
        <taxon>Liliopsida</taxon>
        <taxon>Asparagales</taxon>
        <taxon>Iridaceae</taxon>
        <taxon>Iridoideae</taxon>
        <taxon>Irideae</taxon>
        <taxon>Iris</taxon>
    </lineage>
</organism>
<evidence type="ECO:0000313" key="2">
    <source>
        <dbReference type="EMBL" id="KAJ6795140.1"/>
    </source>
</evidence>
<gene>
    <name evidence="2" type="ORF">M6B38_227275</name>
</gene>
<sequence length="66" mass="7211">MSAAGDAKDSRNGLKSSFGQLNVPYLPPHSLRPFPFARGPYPSHYQDQLAAAASYQARDVYILVSN</sequence>
<dbReference type="Proteomes" id="UP001140949">
    <property type="component" value="Unassembled WGS sequence"/>
</dbReference>
<comment type="caution">
    <text evidence="2">The sequence shown here is derived from an EMBL/GenBank/DDBJ whole genome shotgun (WGS) entry which is preliminary data.</text>
</comment>
<keyword evidence="3" id="KW-1185">Reference proteome</keyword>
<feature type="compositionally biased region" description="Basic and acidic residues" evidence="1">
    <location>
        <begin position="1"/>
        <end position="12"/>
    </location>
</feature>
<accession>A0AAX6DTL8</accession>
<protein>
    <submittedName>
        <fullName evidence="2">Uncharacterized protein</fullName>
    </submittedName>
</protein>
<evidence type="ECO:0000256" key="1">
    <source>
        <dbReference type="SAM" id="MobiDB-lite"/>
    </source>
</evidence>
<feature type="region of interest" description="Disordered" evidence="1">
    <location>
        <begin position="1"/>
        <end position="27"/>
    </location>
</feature>
<dbReference type="AlphaFoldDB" id="A0AAX6DTL8"/>
<evidence type="ECO:0000313" key="3">
    <source>
        <dbReference type="Proteomes" id="UP001140949"/>
    </source>
</evidence>
<dbReference type="EMBL" id="JANAVB010042018">
    <property type="protein sequence ID" value="KAJ6795140.1"/>
    <property type="molecule type" value="Genomic_DNA"/>
</dbReference>
<reference evidence="2" key="1">
    <citation type="journal article" date="2023" name="GigaByte">
        <title>Genome assembly of the bearded iris, Iris pallida Lam.</title>
        <authorList>
            <person name="Bruccoleri R.E."/>
            <person name="Oakeley E.J."/>
            <person name="Faust A.M.E."/>
            <person name="Altorfer M."/>
            <person name="Dessus-Babus S."/>
            <person name="Burckhardt D."/>
            <person name="Oertli M."/>
            <person name="Naumann U."/>
            <person name="Petersen F."/>
            <person name="Wong J."/>
        </authorList>
    </citation>
    <scope>NUCLEOTIDE SEQUENCE</scope>
    <source>
        <strain evidence="2">GSM-AAB239-AS_SAM_17_03QT</strain>
    </source>
</reference>
<name>A0AAX6DTL8_IRIPA</name>
<proteinExistence type="predicted"/>